<organism evidence="3 4">
    <name type="scientific">Bradyrhizobium erythrophlei</name>
    <dbReference type="NCBI Taxonomy" id="1437360"/>
    <lineage>
        <taxon>Bacteria</taxon>
        <taxon>Pseudomonadati</taxon>
        <taxon>Pseudomonadota</taxon>
        <taxon>Alphaproteobacteria</taxon>
        <taxon>Hyphomicrobiales</taxon>
        <taxon>Nitrobacteraceae</taxon>
        <taxon>Bradyrhizobium</taxon>
    </lineage>
</organism>
<evidence type="ECO:0000313" key="3">
    <source>
        <dbReference type="EMBL" id="SHH48986.1"/>
    </source>
</evidence>
<evidence type="ECO:0000256" key="1">
    <source>
        <dbReference type="SAM" id="SignalP"/>
    </source>
</evidence>
<dbReference type="Proteomes" id="UP000190675">
    <property type="component" value="Chromosome I"/>
</dbReference>
<dbReference type="SUPFAM" id="SSF51556">
    <property type="entry name" value="Metallo-dependent hydrolases"/>
    <property type="match status" value="1"/>
</dbReference>
<dbReference type="Pfam" id="PF07969">
    <property type="entry name" value="Amidohydro_3"/>
    <property type="match status" value="1"/>
</dbReference>
<feature type="chain" id="PRO_5012974374" description="Amidohydrolase 3 domain-containing protein" evidence="1">
    <location>
        <begin position="26"/>
        <end position="567"/>
    </location>
</feature>
<dbReference type="CDD" id="cd01300">
    <property type="entry name" value="YtcJ_like"/>
    <property type="match status" value="1"/>
</dbReference>
<proteinExistence type="predicted"/>
<protein>
    <recommendedName>
        <fullName evidence="2">Amidohydrolase 3 domain-containing protein</fullName>
    </recommendedName>
</protein>
<dbReference type="InterPro" id="IPR011059">
    <property type="entry name" value="Metal-dep_hydrolase_composite"/>
</dbReference>
<evidence type="ECO:0000313" key="4">
    <source>
        <dbReference type="Proteomes" id="UP000190675"/>
    </source>
</evidence>
<dbReference type="Gene3D" id="3.10.310.70">
    <property type="match status" value="1"/>
</dbReference>
<name>A0A1M5TE60_9BRAD</name>
<dbReference type="InterPro" id="IPR033932">
    <property type="entry name" value="YtcJ-like"/>
</dbReference>
<gene>
    <name evidence="3" type="ORF">SAMN05444169_7718</name>
</gene>
<dbReference type="AlphaFoldDB" id="A0A1M5TE60"/>
<dbReference type="InterPro" id="IPR013108">
    <property type="entry name" value="Amidohydro_3"/>
</dbReference>
<feature type="signal peptide" evidence="1">
    <location>
        <begin position="1"/>
        <end position="25"/>
    </location>
</feature>
<dbReference type="PANTHER" id="PTHR22642">
    <property type="entry name" value="IMIDAZOLONEPROPIONASE"/>
    <property type="match status" value="1"/>
</dbReference>
<dbReference type="EMBL" id="LT670818">
    <property type="protein sequence ID" value="SHH48986.1"/>
    <property type="molecule type" value="Genomic_DNA"/>
</dbReference>
<keyword evidence="1" id="KW-0732">Signal</keyword>
<dbReference type="GO" id="GO:0016810">
    <property type="term" value="F:hydrolase activity, acting on carbon-nitrogen (but not peptide) bonds"/>
    <property type="evidence" value="ECO:0007669"/>
    <property type="project" value="InterPro"/>
</dbReference>
<feature type="domain" description="Amidohydrolase 3" evidence="2">
    <location>
        <begin position="80"/>
        <end position="565"/>
    </location>
</feature>
<evidence type="ECO:0000259" key="2">
    <source>
        <dbReference type="Pfam" id="PF07969"/>
    </source>
</evidence>
<sequence>MFGKLKALSVLGVGVYLASATYAAAQQADLNSPDLVLINAKILTMDASSSVAEATAIRDGKILAVGTSASIKALIGTQTRVFDVGGKTVVPGLIDTHAHFKAAGMAEYVVNMSRAKTVAEALDAIRTFAGKKKPGEWIIGGAWHPPSQLAEKRYLTRQEIDSVAPSNPVYLRTVGHFSMANSMALQSAGVDKSTANPGGGSFERDAAGELTGVLVETAIDRVEKAVPPWSDEDEIQQFKLAESVLNGFGITSAVEGATEARDIRTLQKIALAKEATLRVGLMFRPEPPAEMAAWEAIMSGNGASSGFGDDWLKFAGIKIFYDGGMTLKTALMRDVYPDSHDDYHGIAQQTPERLKQLISICNRYNWRVGVHVVGDLGIDQVLDAFEAADKEKSIRDRRFILIHASLIRPEQMERAHKLGVRIDFQNVFMWDKAATVERFLGRAVADRALPTKTLIDKMGLDNLGAGTDFPVNPINPLLNMYIMVTRKDPNGNVYGASEAISREQALRLYTSAAARYTFEEAKKGTLEPGKLADLVVLSADYMTVPEDQIKDIKASITVVGGKVVFQR</sequence>
<dbReference type="PANTHER" id="PTHR22642:SF2">
    <property type="entry name" value="PROTEIN LONG AFTER FAR-RED 3"/>
    <property type="match status" value="1"/>
</dbReference>
<reference evidence="3 4" key="1">
    <citation type="submission" date="2016-11" db="EMBL/GenBank/DDBJ databases">
        <authorList>
            <person name="Jaros S."/>
            <person name="Januszkiewicz K."/>
            <person name="Wedrychowicz H."/>
        </authorList>
    </citation>
    <scope>NUCLEOTIDE SEQUENCE [LARGE SCALE GENOMIC DNA]</scope>
    <source>
        <strain evidence="3 4">GAS242</strain>
    </source>
</reference>
<dbReference type="InterPro" id="IPR032466">
    <property type="entry name" value="Metal_Hydrolase"/>
</dbReference>
<dbReference type="Gene3D" id="3.20.20.140">
    <property type="entry name" value="Metal-dependent hydrolases"/>
    <property type="match status" value="1"/>
</dbReference>
<accession>A0A1M5TE60</accession>
<dbReference type="Gene3D" id="2.30.40.10">
    <property type="entry name" value="Urease, subunit C, domain 1"/>
    <property type="match status" value="1"/>
</dbReference>
<dbReference type="RefSeq" id="WP_079574291.1">
    <property type="nucleotide sequence ID" value="NZ_LT670818.1"/>
</dbReference>
<dbReference type="OrthoDB" id="9811399at2"/>
<dbReference type="SUPFAM" id="SSF51338">
    <property type="entry name" value="Composite domain of metallo-dependent hydrolases"/>
    <property type="match status" value="1"/>
</dbReference>